<reference evidence="2" key="1">
    <citation type="submission" date="2017-05" db="EMBL/GenBank/DDBJ databases">
        <title>Improved OligoMM genomes.</title>
        <authorList>
            <person name="Garzetti D."/>
        </authorList>
    </citation>
    <scope>NUCLEOTIDE SEQUENCE [LARGE SCALE GENOMIC DNA]</scope>
    <source>
        <strain evidence="2">YL45</strain>
    </source>
</reference>
<evidence type="ECO:0000313" key="1">
    <source>
        <dbReference type="EMBL" id="OXE51026.1"/>
    </source>
</evidence>
<dbReference type="RefSeq" id="WP_066591032.1">
    <property type="nucleotide sequence ID" value="NZ_CAJTBZ010000021.1"/>
</dbReference>
<organism evidence="1 2">
    <name type="scientific">Turicimonas muris</name>
    <dbReference type="NCBI Taxonomy" id="1796652"/>
    <lineage>
        <taxon>Bacteria</taxon>
        <taxon>Pseudomonadati</taxon>
        <taxon>Pseudomonadota</taxon>
        <taxon>Betaproteobacteria</taxon>
        <taxon>Burkholderiales</taxon>
        <taxon>Sutterellaceae</taxon>
        <taxon>Turicimonas</taxon>
    </lineage>
</organism>
<keyword evidence="2" id="KW-1185">Reference proteome</keyword>
<dbReference type="AlphaFoldDB" id="A0A227KR65"/>
<dbReference type="Proteomes" id="UP000214610">
    <property type="component" value="Unassembled WGS sequence"/>
</dbReference>
<comment type="caution">
    <text evidence="1">The sequence shown here is derived from an EMBL/GenBank/DDBJ whole genome shotgun (WGS) entry which is preliminary data.</text>
</comment>
<protein>
    <submittedName>
        <fullName evidence="1">Uncharacterized protein</fullName>
    </submittedName>
</protein>
<proteinExistence type="predicted"/>
<name>A0A227KR65_9BURK</name>
<dbReference type="GeneID" id="78363226"/>
<gene>
    <name evidence="1" type="ORF">ADH67_01645</name>
</gene>
<sequence>MPDLLSFLIQNCLHDPRGDAKIDISSKELEENFEPAQVTYLKGQGLLEPAPAPAFLRCSYCGRSCTVDVIRDSGRYILFCEDYSSPRELESKEIERWRLSLLGLGRFIADNLRSTFVNAPNENGIKICICGGYEYLLEKEKTNWILRIESARLLLPDLFLWKAKRYQINENKLKQALEGLVEYKVPKIKWTKARLQELVDRKTALQRSGERAFLKVLSTEYGISVTAIQNALNKAKEKGIKPQLANAFKIY</sequence>
<dbReference type="EMBL" id="NHMP01000001">
    <property type="protein sequence ID" value="OXE51026.1"/>
    <property type="molecule type" value="Genomic_DNA"/>
</dbReference>
<evidence type="ECO:0000313" key="2">
    <source>
        <dbReference type="Proteomes" id="UP000214610"/>
    </source>
</evidence>
<accession>A0A227KR65</accession>